<evidence type="ECO:0000313" key="9">
    <source>
        <dbReference type="Proteomes" id="UP000305929"/>
    </source>
</evidence>
<dbReference type="PROSITE" id="PS00062">
    <property type="entry name" value="ALDOKETO_REDUCTASE_2"/>
    <property type="match status" value="1"/>
</dbReference>
<dbReference type="FunFam" id="3.20.20.100:FF:000015">
    <property type="entry name" value="Oxidoreductase, aldo/keto reductase family"/>
    <property type="match status" value="1"/>
</dbReference>
<comment type="caution">
    <text evidence="8">The sequence shown here is derived from an EMBL/GenBank/DDBJ whole genome shotgun (WGS) entry which is preliminary data.</text>
</comment>
<dbReference type="RefSeq" id="WP_137309684.1">
    <property type="nucleotide sequence ID" value="NZ_SZNQ01000001.1"/>
</dbReference>
<evidence type="ECO:0000256" key="6">
    <source>
        <dbReference type="PIRSR" id="PIRSR000097-3"/>
    </source>
</evidence>
<dbReference type="PANTHER" id="PTHR43827:SF3">
    <property type="entry name" value="NADP-DEPENDENT OXIDOREDUCTASE DOMAIN-CONTAINING PROTEIN"/>
    <property type="match status" value="1"/>
</dbReference>
<feature type="domain" description="NADP-dependent oxidoreductase" evidence="7">
    <location>
        <begin position="19"/>
        <end position="264"/>
    </location>
</feature>
<protein>
    <submittedName>
        <fullName evidence="8">Aldo/keto reductase</fullName>
    </submittedName>
</protein>
<dbReference type="SUPFAM" id="SSF51430">
    <property type="entry name" value="NAD(P)-linked oxidoreductase"/>
    <property type="match status" value="1"/>
</dbReference>
<evidence type="ECO:0000256" key="4">
    <source>
        <dbReference type="PIRSR" id="PIRSR000097-1"/>
    </source>
</evidence>
<evidence type="ECO:0000256" key="3">
    <source>
        <dbReference type="ARBA" id="ARBA00023002"/>
    </source>
</evidence>
<evidence type="ECO:0000256" key="1">
    <source>
        <dbReference type="ARBA" id="ARBA00007905"/>
    </source>
</evidence>
<proteinExistence type="inferred from homology"/>
<evidence type="ECO:0000259" key="7">
    <source>
        <dbReference type="Pfam" id="PF00248"/>
    </source>
</evidence>
<dbReference type="EMBL" id="SZNQ01000001">
    <property type="protein sequence ID" value="TKT03848.1"/>
    <property type="molecule type" value="Genomic_DNA"/>
</dbReference>
<dbReference type="PRINTS" id="PR00069">
    <property type="entry name" value="ALDKETRDTASE"/>
</dbReference>
<feature type="binding site" evidence="5">
    <location>
        <position position="110"/>
    </location>
    <ligand>
        <name>substrate</name>
    </ligand>
</feature>
<evidence type="ECO:0000313" key="8">
    <source>
        <dbReference type="EMBL" id="TKT03848.1"/>
    </source>
</evidence>
<keyword evidence="9" id="KW-1185">Reference proteome</keyword>
<keyword evidence="2" id="KW-0521">NADP</keyword>
<dbReference type="Pfam" id="PF00248">
    <property type="entry name" value="Aldo_ket_red"/>
    <property type="match status" value="1"/>
</dbReference>
<comment type="similarity">
    <text evidence="1">Belongs to the aldo/keto reductase family.</text>
</comment>
<dbReference type="PANTHER" id="PTHR43827">
    <property type="entry name" value="2,5-DIKETO-D-GLUCONIC ACID REDUCTASE"/>
    <property type="match status" value="1"/>
</dbReference>
<dbReference type="PROSITE" id="PS00063">
    <property type="entry name" value="ALDOKETO_REDUCTASE_3"/>
    <property type="match status" value="1"/>
</dbReference>
<reference evidence="8 9" key="1">
    <citation type="submission" date="2019-04" db="EMBL/GenBank/DDBJ databases">
        <title>Streptomyces lasaliensis sp. nov., an Actinomycete isolated from soil which produces the polyether antibiotic lasalocid.</title>
        <authorList>
            <person name="Erwin G."/>
            <person name="Haber C."/>
        </authorList>
    </citation>
    <scope>NUCLEOTIDE SEQUENCE [LARGE SCALE GENOMIC DNA]</scope>
    <source>
        <strain evidence="8 9">X-537</strain>
    </source>
</reference>
<dbReference type="Gene3D" id="3.20.20.100">
    <property type="entry name" value="NADP-dependent oxidoreductase domain"/>
    <property type="match status" value="1"/>
</dbReference>
<evidence type="ECO:0000256" key="2">
    <source>
        <dbReference type="ARBA" id="ARBA00022857"/>
    </source>
</evidence>
<gene>
    <name evidence="8" type="ORF">E4U91_29885</name>
</gene>
<dbReference type="Proteomes" id="UP000305929">
    <property type="component" value="Unassembled WGS sequence"/>
</dbReference>
<dbReference type="OrthoDB" id="9804790at2"/>
<dbReference type="PIRSF" id="PIRSF000097">
    <property type="entry name" value="AKR"/>
    <property type="match status" value="1"/>
</dbReference>
<dbReference type="InterPro" id="IPR020471">
    <property type="entry name" value="AKR"/>
</dbReference>
<feature type="site" description="Lowers pKa of active site Tyr" evidence="6">
    <location>
        <position position="77"/>
    </location>
</feature>
<dbReference type="InterPro" id="IPR036812">
    <property type="entry name" value="NAD(P)_OxRdtase_dom_sf"/>
</dbReference>
<dbReference type="AlphaFoldDB" id="A0A4U5WNP0"/>
<accession>A0A4U5WNP0</accession>
<organism evidence="8 9">
    <name type="scientific">Streptomyces lasalocidi</name>
    <name type="common">Streptomyces lasaliensis</name>
    <dbReference type="NCBI Taxonomy" id="324833"/>
    <lineage>
        <taxon>Bacteria</taxon>
        <taxon>Bacillati</taxon>
        <taxon>Actinomycetota</taxon>
        <taxon>Actinomycetes</taxon>
        <taxon>Kitasatosporales</taxon>
        <taxon>Streptomycetaceae</taxon>
        <taxon>Streptomyces</taxon>
    </lineage>
</organism>
<feature type="active site" description="Proton donor" evidence="4">
    <location>
        <position position="52"/>
    </location>
</feature>
<dbReference type="InterPro" id="IPR023210">
    <property type="entry name" value="NADP_OxRdtase_dom"/>
</dbReference>
<evidence type="ECO:0000256" key="5">
    <source>
        <dbReference type="PIRSR" id="PIRSR000097-2"/>
    </source>
</evidence>
<dbReference type="InterPro" id="IPR018170">
    <property type="entry name" value="Aldo/ket_reductase_CS"/>
</dbReference>
<keyword evidence="3" id="KW-0560">Oxidoreductase</keyword>
<name>A0A4U5WNP0_STRLS</name>
<sequence>MSSKVPTITLNNGVEMPQLGFGVWQVADDEAERAVATALEAGYRSIDTAAIYGNEEGTGRAIAASGLAREDVFVTTKLWNGDQGYDATLRAFDTSLEKLGLDYVDLYLIHWPLPRRGTFVDSYKAFEKLQADGRARAIGVSNFLPEHLEQLIGETSVVPAVNQIELHPHLQQEAARAFHAERGIATEAWSPLGQGKGLLEVPAIVAVARKHGRTPAQIVLRWHLQLGNVVIPKSVTPSRIEENIDVFGFSLDDEDLAAISALNEDRRLGPDPATFDVV</sequence>
<dbReference type="GO" id="GO:0016616">
    <property type="term" value="F:oxidoreductase activity, acting on the CH-OH group of donors, NAD or NADP as acceptor"/>
    <property type="evidence" value="ECO:0007669"/>
    <property type="project" value="UniProtKB-ARBA"/>
</dbReference>